<feature type="domain" description="Pyruvate carboxyltransferase" evidence="14">
    <location>
        <begin position="21"/>
        <end position="253"/>
    </location>
</feature>
<dbReference type="InterPro" id="IPR000891">
    <property type="entry name" value="PYR_CT"/>
</dbReference>
<dbReference type="InterPro" id="IPR002034">
    <property type="entry name" value="AIPM/Hcit_synth_CS"/>
</dbReference>
<dbReference type="Gene3D" id="3.20.20.70">
    <property type="entry name" value="Aldolase class I"/>
    <property type="match status" value="1"/>
</dbReference>
<keyword evidence="8" id="KW-0479">Metal-binding</keyword>
<evidence type="ECO:0000259" key="14">
    <source>
        <dbReference type="PROSITE" id="PS50991"/>
    </source>
</evidence>
<dbReference type="PANTHER" id="PTHR10277:SF48">
    <property type="entry name" value="HOMOCITRATE SYNTHASE, CYTOSOLIC ISOZYME-RELATED"/>
    <property type="match status" value="1"/>
</dbReference>
<dbReference type="InterPro" id="IPR011872">
    <property type="entry name" value="Homocitrate_synth"/>
</dbReference>
<comment type="pathway">
    <text evidence="3">Amino-acid biosynthesis; L-lysine biosynthesis via AAA pathway; L-alpha-aminoadipate from 2-oxoglutarate: step 1/5.</text>
</comment>
<comment type="catalytic activity">
    <reaction evidence="12">
        <text>acetyl-CoA + 2-oxoglutarate + H2O = (2R)-homocitrate + CoA + H(+)</text>
        <dbReference type="Rhea" id="RHEA:12929"/>
        <dbReference type="ChEBI" id="CHEBI:15377"/>
        <dbReference type="ChEBI" id="CHEBI:15378"/>
        <dbReference type="ChEBI" id="CHEBI:16810"/>
        <dbReference type="ChEBI" id="CHEBI:57287"/>
        <dbReference type="ChEBI" id="CHEBI:57288"/>
        <dbReference type="ChEBI" id="CHEBI:58884"/>
        <dbReference type="EC" id="2.3.3.14"/>
    </reaction>
    <physiologicalReaction direction="left-to-right" evidence="12">
        <dbReference type="Rhea" id="RHEA:12930"/>
    </physiologicalReaction>
</comment>
<keyword evidence="11" id="KW-0464">Manganese</keyword>
<dbReference type="GO" id="GO:0019878">
    <property type="term" value="P:lysine biosynthetic process via aminoadipic acid"/>
    <property type="evidence" value="ECO:0007669"/>
    <property type="project" value="UniProtKB-UniPathway"/>
</dbReference>
<dbReference type="InterPro" id="IPR050073">
    <property type="entry name" value="2-IPM_HCS-like"/>
</dbReference>
<dbReference type="SUPFAM" id="SSF51569">
    <property type="entry name" value="Aldolase"/>
    <property type="match status" value="1"/>
</dbReference>
<dbReference type="InterPro" id="IPR013785">
    <property type="entry name" value="Aldolase_TIM"/>
</dbReference>
<dbReference type="EMBL" id="MCFH01000190">
    <property type="protein sequence ID" value="ORX34338.1"/>
    <property type="molecule type" value="Genomic_DNA"/>
</dbReference>
<evidence type="ECO:0000256" key="2">
    <source>
        <dbReference type="ARBA" id="ARBA00001946"/>
    </source>
</evidence>
<dbReference type="GO" id="GO:0005739">
    <property type="term" value="C:mitochondrion"/>
    <property type="evidence" value="ECO:0007669"/>
    <property type="project" value="TreeGrafter"/>
</dbReference>
<dbReference type="GO" id="GO:0046872">
    <property type="term" value="F:metal ion binding"/>
    <property type="evidence" value="ECO:0007669"/>
    <property type="project" value="UniProtKB-KW"/>
</dbReference>
<evidence type="ECO:0000256" key="4">
    <source>
        <dbReference type="ARBA" id="ARBA00006361"/>
    </source>
</evidence>
<dbReference type="Pfam" id="PF22617">
    <property type="entry name" value="HCS_D2"/>
    <property type="match status" value="1"/>
</dbReference>
<keyword evidence="9" id="KW-0460">Magnesium</keyword>
<proteinExistence type="inferred from homology"/>
<comment type="cofactor">
    <cofactor evidence="1">
        <name>Mn(2+)</name>
        <dbReference type="ChEBI" id="CHEBI:29035"/>
    </cofactor>
</comment>
<dbReference type="FunFam" id="1.10.238.260:FF:000002">
    <property type="entry name" value="Homocitrate synthase, mitochondrial"/>
    <property type="match status" value="1"/>
</dbReference>
<keyword evidence="16" id="KW-1185">Reference proteome</keyword>
<reference evidence="15 16" key="1">
    <citation type="submission" date="2016-08" db="EMBL/GenBank/DDBJ databases">
        <title>Genomes of anaerobic fungi encode conserved fungal cellulosomes for biomass hydrolysis.</title>
        <authorList>
            <consortium name="DOE Joint Genome Institute"/>
            <person name="Haitjema C.H."/>
            <person name="Gilmore S.P."/>
            <person name="Henske J.K."/>
            <person name="Solomon K.V."/>
            <person name="De Groot R."/>
            <person name="Kuo A."/>
            <person name="Mondo S.J."/>
            <person name="Salamov A.A."/>
            <person name="Labutti K."/>
            <person name="Zhao Z."/>
            <person name="Chiniquy J."/>
            <person name="Barry K."/>
            <person name="Brewer H.M."/>
            <person name="Purvine S.O."/>
            <person name="Wright A.T."/>
            <person name="Boxma B."/>
            <person name="Van Alen T."/>
            <person name="Hackstein J.H."/>
            <person name="Baker S.E."/>
            <person name="Grigoriev I.V."/>
            <person name="O'Malley M.A."/>
        </authorList>
    </citation>
    <scope>NUCLEOTIDE SEQUENCE [LARGE SCALE GENOMIC DNA]</scope>
    <source>
        <strain evidence="16">finn</strain>
    </source>
</reference>
<dbReference type="InterPro" id="IPR048253">
    <property type="entry name" value="DRE_TIM_HCS_fun_bact"/>
</dbReference>
<sequence>MEFDSPYGNKYADLLSNVSNFNIIESTLREGEQFANAFFTTESKIKIAKMLDEFGVEYLELTSPAASEQSRQDIKAITSLGLNAKILTHTRCHMDDAKIAIDTGVDGIDCYWSSSYLNFLSRKGIEVRFSSEDSFRSDLVDLLNLYKTVDKLGVNRVGIADTVGCANPRQVYELIRTLRGVVSCDIECHFHNDTGCAIANAYTALEAGATHIDTSILGIGERNGITPLGGFVAKMYVADKRYVSSKYKLEMLREIDNVIANEVEIGVPFNNYITGFCAFTHKAGIHAKAILNNPSTYEIIRPEDFGMTRYVSIGHRLTGWNAVKDRVEQLDLVMTDEEIKAVTQKIKTLADIKPLGIEEVDTLLRDYHREIYGRNQ</sequence>
<dbReference type="GO" id="GO:0004410">
    <property type="term" value="F:homocitrate synthase activity"/>
    <property type="evidence" value="ECO:0007669"/>
    <property type="project" value="UniProtKB-EC"/>
</dbReference>
<name>A0A1Y1U8J6_9FUNG</name>
<keyword evidence="10" id="KW-0457">Lysine biosynthesis</keyword>
<evidence type="ECO:0000313" key="16">
    <source>
        <dbReference type="Proteomes" id="UP000193719"/>
    </source>
</evidence>
<evidence type="ECO:0000256" key="9">
    <source>
        <dbReference type="ARBA" id="ARBA00022842"/>
    </source>
</evidence>
<gene>
    <name evidence="15" type="ORF">BCR36DRAFT_588560</name>
</gene>
<dbReference type="STRING" id="1754191.A0A1Y1U8J6"/>
<dbReference type="InterPro" id="IPR054691">
    <property type="entry name" value="LeuA/HCS_post-cat"/>
</dbReference>
<dbReference type="Pfam" id="PF00682">
    <property type="entry name" value="HMGL-like"/>
    <property type="match status" value="1"/>
</dbReference>
<evidence type="ECO:0000313" key="15">
    <source>
        <dbReference type="EMBL" id="ORX34338.1"/>
    </source>
</evidence>
<evidence type="ECO:0000256" key="3">
    <source>
        <dbReference type="ARBA" id="ARBA00004755"/>
    </source>
</evidence>
<dbReference type="OrthoDB" id="2015253at2759"/>
<evidence type="ECO:0000256" key="10">
    <source>
        <dbReference type="ARBA" id="ARBA00023154"/>
    </source>
</evidence>
<evidence type="ECO:0000256" key="6">
    <source>
        <dbReference type="ARBA" id="ARBA00022605"/>
    </source>
</evidence>
<dbReference type="AlphaFoldDB" id="A0A1Y1U8J6"/>
<dbReference type="EC" id="2.3.3.14" evidence="5"/>
<dbReference type="Proteomes" id="UP000193719">
    <property type="component" value="Unassembled WGS sequence"/>
</dbReference>
<dbReference type="UniPathway" id="UPA00033">
    <property type="reaction ID" value="UER00028"/>
</dbReference>
<dbReference type="PROSITE" id="PS50991">
    <property type="entry name" value="PYR_CT"/>
    <property type="match status" value="1"/>
</dbReference>
<evidence type="ECO:0000256" key="7">
    <source>
        <dbReference type="ARBA" id="ARBA00022679"/>
    </source>
</evidence>
<organism evidence="15 16">
    <name type="scientific">Piromyces finnis</name>
    <dbReference type="NCBI Taxonomy" id="1754191"/>
    <lineage>
        <taxon>Eukaryota</taxon>
        <taxon>Fungi</taxon>
        <taxon>Fungi incertae sedis</taxon>
        <taxon>Chytridiomycota</taxon>
        <taxon>Chytridiomycota incertae sedis</taxon>
        <taxon>Neocallimastigomycetes</taxon>
        <taxon>Neocallimastigales</taxon>
        <taxon>Neocallimastigaceae</taxon>
        <taxon>Piromyces</taxon>
    </lineage>
</organism>
<dbReference type="PROSITE" id="PS00815">
    <property type="entry name" value="AIPM_HOMOCIT_SYNTH_1"/>
    <property type="match status" value="1"/>
</dbReference>
<evidence type="ECO:0000256" key="8">
    <source>
        <dbReference type="ARBA" id="ARBA00022723"/>
    </source>
</evidence>
<evidence type="ECO:0000256" key="12">
    <source>
        <dbReference type="ARBA" id="ARBA00048363"/>
    </source>
</evidence>
<accession>A0A1Y1U8J6</accession>
<keyword evidence="6" id="KW-0028">Amino-acid biosynthesis</keyword>
<reference evidence="15 16" key="2">
    <citation type="submission" date="2016-08" db="EMBL/GenBank/DDBJ databases">
        <title>Pervasive Adenine N6-methylation of Active Genes in Fungi.</title>
        <authorList>
            <consortium name="DOE Joint Genome Institute"/>
            <person name="Mondo S.J."/>
            <person name="Dannebaum R.O."/>
            <person name="Kuo R.C."/>
            <person name="Labutti K."/>
            <person name="Haridas S."/>
            <person name="Kuo A."/>
            <person name="Salamov A."/>
            <person name="Ahrendt S.R."/>
            <person name="Lipzen A."/>
            <person name="Sullivan W."/>
            <person name="Andreopoulos W.B."/>
            <person name="Clum A."/>
            <person name="Lindquist E."/>
            <person name="Daum C."/>
            <person name="Ramamoorthy G.K."/>
            <person name="Gryganskyi A."/>
            <person name="Culley D."/>
            <person name="Magnuson J.K."/>
            <person name="James T.Y."/>
            <person name="O'Malley M.A."/>
            <person name="Stajich J.E."/>
            <person name="Spatafora J.W."/>
            <person name="Visel A."/>
            <person name="Grigoriev I.V."/>
        </authorList>
    </citation>
    <scope>NUCLEOTIDE SEQUENCE [LARGE SCALE GENOMIC DNA]</scope>
    <source>
        <strain evidence="16">finn</strain>
    </source>
</reference>
<dbReference type="PANTHER" id="PTHR10277">
    <property type="entry name" value="HOMOCITRATE SYNTHASE-RELATED"/>
    <property type="match status" value="1"/>
</dbReference>
<keyword evidence="7 13" id="KW-0808">Transferase</keyword>
<comment type="cofactor">
    <cofactor evidence="2">
        <name>Mg(2+)</name>
        <dbReference type="ChEBI" id="CHEBI:18420"/>
    </cofactor>
</comment>
<dbReference type="HAMAP" id="MF_02222">
    <property type="entry name" value="Homocitr_synth_fung_arch"/>
    <property type="match status" value="1"/>
</dbReference>
<evidence type="ECO:0000256" key="1">
    <source>
        <dbReference type="ARBA" id="ARBA00001936"/>
    </source>
</evidence>
<dbReference type="PROSITE" id="PS00816">
    <property type="entry name" value="AIPM_HOMOCIT_SYNTH_2"/>
    <property type="match status" value="1"/>
</dbReference>
<comment type="caution">
    <text evidence="15">The sequence shown here is derived from an EMBL/GenBank/DDBJ whole genome shotgun (WGS) entry which is preliminary data.</text>
</comment>
<protein>
    <recommendedName>
        <fullName evidence="5">homocitrate synthase</fullName>
        <ecNumber evidence="5">2.3.3.14</ecNumber>
    </recommendedName>
</protein>
<comment type="similarity">
    <text evidence="4">Belongs to the alpha-IPM synthase/homocitrate synthase family. Homocitrate synthase LYS20/LYS21 subfamily.</text>
</comment>
<dbReference type="CDD" id="cd07948">
    <property type="entry name" value="DRE_TIM_HCS"/>
    <property type="match status" value="1"/>
</dbReference>
<evidence type="ECO:0000256" key="5">
    <source>
        <dbReference type="ARBA" id="ARBA00012974"/>
    </source>
</evidence>
<evidence type="ECO:0000256" key="13">
    <source>
        <dbReference type="RuleBase" id="RU003523"/>
    </source>
</evidence>
<dbReference type="Gene3D" id="1.10.238.260">
    <property type="match status" value="1"/>
</dbReference>
<evidence type="ECO:0000256" key="11">
    <source>
        <dbReference type="ARBA" id="ARBA00023211"/>
    </source>
</evidence>